<reference evidence="1 2" key="1">
    <citation type="submission" date="2019-09" db="EMBL/GenBank/DDBJ databases">
        <authorList>
            <person name="Chandra G."/>
            <person name="Truman W A."/>
        </authorList>
    </citation>
    <scope>NUCLEOTIDE SEQUENCE [LARGE SCALE GENOMIC DNA]</scope>
    <source>
        <strain evidence="1">PS880</strain>
    </source>
</reference>
<evidence type="ECO:0000313" key="1">
    <source>
        <dbReference type="EMBL" id="VVO95027.1"/>
    </source>
</evidence>
<dbReference type="Proteomes" id="UP000375525">
    <property type="component" value="Unassembled WGS sequence"/>
</dbReference>
<dbReference type="AlphaFoldDB" id="A0A5E7K6W7"/>
<name>A0A5E7K6W7_PSEFL</name>
<protein>
    <submittedName>
        <fullName evidence="1">Uncharacterized protein</fullName>
    </submittedName>
</protein>
<proteinExistence type="predicted"/>
<sequence length="64" mass="7522">MVCDKYRVKKLLKRPPERLLKQYFCSELYKSSHFFGGISIPKTTRNRRAKAATWKSTALVGYRP</sequence>
<organism evidence="1 2">
    <name type="scientific">Pseudomonas fluorescens</name>
    <dbReference type="NCBI Taxonomy" id="294"/>
    <lineage>
        <taxon>Bacteria</taxon>
        <taxon>Pseudomonadati</taxon>
        <taxon>Pseudomonadota</taxon>
        <taxon>Gammaproteobacteria</taxon>
        <taxon>Pseudomonadales</taxon>
        <taxon>Pseudomonadaceae</taxon>
        <taxon>Pseudomonas</taxon>
    </lineage>
</organism>
<evidence type="ECO:0000313" key="2">
    <source>
        <dbReference type="Proteomes" id="UP000375525"/>
    </source>
</evidence>
<dbReference type="EMBL" id="CABVIH010000011">
    <property type="protein sequence ID" value="VVO95027.1"/>
    <property type="molecule type" value="Genomic_DNA"/>
</dbReference>
<gene>
    <name evidence="1" type="ORF">PS880_02510</name>
</gene>
<accession>A0A5E7K6W7</accession>